<evidence type="ECO:0000313" key="3">
    <source>
        <dbReference type="EMBL" id="KAK7044784.1"/>
    </source>
</evidence>
<feature type="compositionally biased region" description="Acidic residues" evidence="1">
    <location>
        <begin position="238"/>
        <end position="253"/>
    </location>
</feature>
<sequence>MPPHPSRTDDEQTTPVPRSRGSQSSQSPSASHCDTLPYPLAGPLPQPPFTPKHDRNRGSQSTDDNVAIVENSPSVSAPLRLGAPPSTPRASSQPLPGVATPGRPSSQDSEHTFTKIGHIQQAVQCELANSWVEEEGNAFQAHLEDIIDTTYPDLDARIQSWLNDYKDYSNAKGWNCIPSNARKEDRLYEPIVEVMNDILTEFQPAGQNKERARAAIDTHKKSFVHNNPNPADATATDETADEIDDTDENDSTDTTDATASTGQTTLNSSPDITTFGNGPAATGKSYTIAYAFALNVWEIKLRLSEKLSQNDRDQVAVYAREIFIQQPNRRFVYTPLLSKRELRVIRFDRAGCYYTHKINYHEQAKFFVKLVLLVASFDEELIGYDTTVYWANEKRFLSMSAPVAYHPDTKEWKANSTEILFDLENRPMFSRHTIRSRGTVCWSASYGGNTYIIKDYWRADGREIEADFLKELVGVRGVGQMFALENDRESIKESRGFNDESDMHSDSTTRTTVLGRSFMRIVVHRHGSTLEQAHSPLVLLCAIRDIVLGHRESFLERGILHRDISFNNLLLSAKSEHGAGVIIDWDMARRLIDLLSGTSTTGDARTGTRAFQSVKVLLGSPQLGHHDHMDDLESIFYVLYYILYGYDTAGRRLPDENLGRIAEWEDLSTKPGLLAQAKGFFIQNDDSQELTRFDGPYNQPLCDLTEGLQKFFRPRIALANGSVGARRRTTFPPYQATQAKIDYKNFLEHIDVAITKMESLPPSTPLPSPIAFSLHGFPSPPSPGKRVHDDSDDATGDPPPSPTPKRPRCGPSASDPSTATRRSTVPINSSPLRLPPRASTSYGGGETRSERRMTITSDNDDPFQSHPVSAAPPARAVRERVAPYTSAAVLETFGPAKPPPVKYGNKHRQSHS</sequence>
<gene>
    <name evidence="3" type="ORF">R3P38DRAFT_178022</name>
</gene>
<feature type="domain" description="Fungal-type protein kinase" evidence="2">
    <location>
        <begin position="294"/>
        <end position="642"/>
    </location>
</feature>
<dbReference type="AlphaFoldDB" id="A0AAW0D1F0"/>
<feature type="compositionally biased region" description="Low complexity" evidence="1">
    <location>
        <begin position="17"/>
        <end position="39"/>
    </location>
</feature>
<dbReference type="InterPro" id="IPR040976">
    <property type="entry name" value="Pkinase_fungal"/>
</dbReference>
<dbReference type="PANTHER" id="PTHR38248:SF2">
    <property type="entry name" value="FUNK1 11"/>
    <property type="match status" value="1"/>
</dbReference>
<dbReference type="InterPro" id="IPR008266">
    <property type="entry name" value="Tyr_kinase_AS"/>
</dbReference>
<feature type="compositionally biased region" description="Pro residues" evidence="1">
    <location>
        <begin position="40"/>
        <end position="50"/>
    </location>
</feature>
<accession>A0AAW0D1F0</accession>
<reference evidence="3 4" key="1">
    <citation type="journal article" date="2024" name="J Genomics">
        <title>Draft genome sequencing and assembly of Favolaschia claudopus CIRM-BRFM 2984 isolated from oak limbs.</title>
        <authorList>
            <person name="Navarro D."/>
            <person name="Drula E."/>
            <person name="Chaduli D."/>
            <person name="Cazenave R."/>
            <person name="Ahrendt S."/>
            <person name="Wang J."/>
            <person name="Lipzen A."/>
            <person name="Daum C."/>
            <person name="Barry K."/>
            <person name="Grigoriev I.V."/>
            <person name="Favel A."/>
            <person name="Rosso M.N."/>
            <person name="Martin F."/>
        </authorList>
    </citation>
    <scope>NUCLEOTIDE SEQUENCE [LARGE SCALE GENOMIC DNA]</scope>
    <source>
        <strain evidence="3 4">CIRM-BRFM 2984</strain>
    </source>
</reference>
<name>A0AAW0D1F0_9AGAR</name>
<evidence type="ECO:0000313" key="4">
    <source>
        <dbReference type="Proteomes" id="UP001362999"/>
    </source>
</evidence>
<dbReference type="EMBL" id="JAWWNJ010000011">
    <property type="protein sequence ID" value="KAK7044784.1"/>
    <property type="molecule type" value="Genomic_DNA"/>
</dbReference>
<dbReference type="InterPro" id="IPR011009">
    <property type="entry name" value="Kinase-like_dom_sf"/>
</dbReference>
<protein>
    <recommendedName>
        <fullName evidence="2">Fungal-type protein kinase domain-containing protein</fullName>
    </recommendedName>
</protein>
<feature type="region of interest" description="Disordered" evidence="1">
    <location>
        <begin position="222"/>
        <end position="272"/>
    </location>
</feature>
<evidence type="ECO:0000259" key="2">
    <source>
        <dbReference type="Pfam" id="PF17667"/>
    </source>
</evidence>
<feature type="region of interest" description="Disordered" evidence="1">
    <location>
        <begin position="892"/>
        <end position="912"/>
    </location>
</feature>
<keyword evidence="4" id="KW-1185">Reference proteome</keyword>
<dbReference type="SUPFAM" id="SSF56112">
    <property type="entry name" value="Protein kinase-like (PK-like)"/>
    <property type="match status" value="1"/>
</dbReference>
<feature type="region of interest" description="Disordered" evidence="1">
    <location>
        <begin position="770"/>
        <end position="877"/>
    </location>
</feature>
<evidence type="ECO:0000256" key="1">
    <source>
        <dbReference type="SAM" id="MobiDB-lite"/>
    </source>
</evidence>
<dbReference type="GO" id="GO:0004672">
    <property type="term" value="F:protein kinase activity"/>
    <property type="evidence" value="ECO:0007669"/>
    <property type="project" value="InterPro"/>
</dbReference>
<dbReference type="Gene3D" id="1.10.510.10">
    <property type="entry name" value="Transferase(Phosphotransferase) domain 1"/>
    <property type="match status" value="1"/>
</dbReference>
<feature type="compositionally biased region" description="Polar residues" evidence="1">
    <location>
        <begin position="262"/>
        <end position="272"/>
    </location>
</feature>
<feature type="region of interest" description="Disordered" evidence="1">
    <location>
        <begin position="1"/>
        <end position="110"/>
    </location>
</feature>
<dbReference type="Pfam" id="PF17667">
    <property type="entry name" value="Pkinase_fungal"/>
    <property type="match status" value="1"/>
</dbReference>
<proteinExistence type="predicted"/>
<dbReference type="Proteomes" id="UP001362999">
    <property type="component" value="Unassembled WGS sequence"/>
</dbReference>
<dbReference type="PROSITE" id="PS00109">
    <property type="entry name" value="PROTEIN_KINASE_TYR"/>
    <property type="match status" value="1"/>
</dbReference>
<organism evidence="3 4">
    <name type="scientific">Favolaschia claudopus</name>
    <dbReference type="NCBI Taxonomy" id="2862362"/>
    <lineage>
        <taxon>Eukaryota</taxon>
        <taxon>Fungi</taxon>
        <taxon>Dikarya</taxon>
        <taxon>Basidiomycota</taxon>
        <taxon>Agaricomycotina</taxon>
        <taxon>Agaricomycetes</taxon>
        <taxon>Agaricomycetidae</taxon>
        <taxon>Agaricales</taxon>
        <taxon>Marasmiineae</taxon>
        <taxon>Mycenaceae</taxon>
        <taxon>Favolaschia</taxon>
    </lineage>
</organism>
<feature type="compositionally biased region" description="Polar residues" evidence="1">
    <location>
        <begin position="814"/>
        <end position="831"/>
    </location>
</feature>
<comment type="caution">
    <text evidence="3">The sequence shown here is derived from an EMBL/GenBank/DDBJ whole genome shotgun (WGS) entry which is preliminary data.</text>
</comment>
<dbReference type="PANTHER" id="PTHR38248">
    <property type="entry name" value="FUNK1 6"/>
    <property type="match status" value="1"/>
</dbReference>
<feature type="compositionally biased region" description="Basic and acidic residues" evidence="1">
    <location>
        <begin position="1"/>
        <end position="10"/>
    </location>
</feature>